<accession>A0A1L8CQ43</accession>
<dbReference type="InterPro" id="IPR000297">
    <property type="entry name" value="PPIase_PpiC"/>
</dbReference>
<dbReference type="EMBL" id="BDFD01000019">
    <property type="protein sequence ID" value="GAV21003.1"/>
    <property type="molecule type" value="Genomic_DNA"/>
</dbReference>
<dbReference type="Gene3D" id="3.10.50.40">
    <property type="match status" value="1"/>
</dbReference>
<dbReference type="InterPro" id="IPR046357">
    <property type="entry name" value="PPIase_dom_sf"/>
</dbReference>
<protein>
    <submittedName>
        <fullName evidence="3">Peptidyl-prolyl cis-trans isomerase C</fullName>
        <ecNumber evidence="3">5.2.1.8</ecNumber>
    </submittedName>
</protein>
<dbReference type="PANTHER" id="PTHR43629">
    <property type="entry name" value="PEPTIDYL-PROLYL CIS-TRANS ISOMERASE"/>
    <property type="match status" value="1"/>
</dbReference>
<sequence>MFGWNKKKKTASARHILVADREQCEALKAEIEAGADFTEIAKQHSTCPSGKNGGDLGSFRERQMVKPFNDVVFSAELNKVHGPVKTQFGYHLIEITERSDNT</sequence>
<dbReference type="InterPro" id="IPR052204">
    <property type="entry name" value="PpiC/parvulin_rotamase"/>
</dbReference>
<dbReference type="PANTHER" id="PTHR43629:SF2">
    <property type="entry name" value="RHODANESE-LIKE_PPIC DOMAIN-CONTAINING PROTEIN 12, CHLOROPLASTIC"/>
    <property type="match status" value="1"/>
</dbReference>
<dbReference type="OrthoDB" id="5295434at2"/>
<dbReference type="AlphaFoldDB" id="A0A1L8CQ43"/>
<dbReference type="EC" id="5.2.1.8" evidence="3"/>
<evidence type="ECO:0000256" key="1">
    <source>
        <dbReference type="PROSITE-ProRule" id="PRU00278"/>
    </source>
</evidence>
<proteinExistence type="predicted"/>
<keyword evidence="1 3" id="KW-0413">Isomerase</keyword>
<dbReference type="SUPFAM" id="SSF54534">
    <property type="entry name" value="FKBP-like"/>
    <property type="match status" value="1"/>
</dbReference>
<evidence type="ECO:0000259" key="2">
    <source>
        <dbReference type="PROSITE" id="PS50198"/>
    </source>
</evidence>
<dbReference type="RefSeq" id="WP_072660311.1">
    <property type="nucleotide sequence ID" value="NZ_BDFD01000019.1"/>
</dbReference>
<dbReference type="GO" id="GO:0003755">
    <property type="term" value="F:peptidyl-prolyl cis-trans isomerase activity"/>
    <property type="evidence" value="ECO:0007669"/>
    <property type="project" value="UniProtKB-KW"/>
</dbReference>
<gene>
    <name evidence="3" type="ORF">MMIC_P1982</name>
</gene>
<dbReference type="Pfam" id="PF13616">
    <property type="entry name" value="Rotamase_3"/>
    <property type="match status" value="1"/>
</dbReference>
<reference evidence="3 4" key="1">
    <citation type="journal article" date="2017" name="Arch. Microbiol.">
        <title>Mariprofundus micogutta sp. nov., a novel iron-oxidizing zetaproteobacterium isolated from a deep-sea hydrothermal field at the Bayonnaise knoll of the Izu-Ogasawara arc, and a description of Mariprofundales ord. nov. and Zetaproteobacteria classis nov.</title>
        <authorList>
            <person name="Makita H."/>
            <person name="Tanaka E."/>
            <person name="Mitsunobu S."/>
            <person name="Miyazaki M."/>
            <person name="Nunoura T."/>
            <person name="Uematsu K."/>
            <person name="Takaki Y."/>
            <person name="Nishi S."/>
            <person name="Shimamura S."/>
            <person name="Takai K."/>
        </authorList>
    </citation>
    <scope>NUCLEOTIDE SEQUENCE [LARGE SCALE GENOMIC DNA]</scope>
    <source>
        <strain evidence="3 4">ET2</strain>
    </source>
</reference>
<comment type="caution">
    <text evidence="3">The sequence shown here is derived from an EMBL/GenBank/DDBJ whole genome shotgun (WGS) entry which is preliminary data.</text>
</comment>
<keyword evidence="1" id="KW-0697">Rotamase</keyword>
<evidence type="ECO:0000313" key="4">
    <source>
        <dbReference type="Proteomes" id="UP000231632"/>
    </source>
</evidence>
<dbReference type="STRING" id="1921010.MMIC_P1982"/>
<dbReference type="Proteomes" id="UP000231632">
    <property type="component" value="Unassembled WGS sequence"/>
</dbReference>
<name>A0A1L8CQ43_9PROT</name>
<evidence type="ECO:0000313" key="3">
    <source>
        <dbReference type="EMBL" id="GAV21003.1"/>
    </source>
</evidence>
<organism evidence="3 4">
    <name type="scientific">Mariprofundus micogutta</name>
    <dbReference type="NCBI Taxonomy" id="1921010"/>
    <lineage>
        <taxon>Bacteria</taxon>
        <taxon>Pseudomonadati</taxon>
        <taxon>Pseudomonadota</taxon>
        <taxon>Candidatius Mariprofundia</taxon>
        <taxon>Mariprofundales</taxon>
        <taxon>Mariprofundaceae</taxon>
        <taxon>Mariprofundus</taxon>
    </lineage>
</organism>
<keyword evidence="4" id="KW-1185">Reference proteome</keyword>
<feature type="domain" description="PpiC" evidence="2">
    <location>
        <begin position="8"/>
        <end position="97"/>
    </location>
</feature>
<dbReference type="PROSITE" id="PS50198">
    <property type="entry name" value="PPIC_PPIASE_2"/>
    <property type="match status" value="1"/>
</dbReference>